<gene>
    <name evidence="2" type="ORF">GMPD_15710</name>
</gene>
<evidence type="ECO:0000259" key="1">
    <source>
        <dbReference type="SMART" id="SM00507"/>
    </source>
</evidence>
<feature type="domain" description="HNH nuclease" evidence="1">
    <location>
        <begin position="323"/>
        <end position="386"/>
    </location>
</feature>
<dbReference type="AlphaFoldDB" id="A0A6V8MUB7"/>
<dbReference type="Pfam" id="PF01844">
    <property type="entry name" value="HNH"/>
    <property type="match status" value="1"/>
</dbReference>
<dbReference type="Gene3D" id="3.10.590.10">
    <property type="entry name" value="ph1033 like domains"/>
    <property type="match status" value="1"/>
</dbReference>
<dbReference type="CDD" id="cd00085">
    <property type="entry name" value="HNHc"/>
    <property type="match status" value="1"/>
</dbReference>
<dbReference type="GO" id="GO:0004519">
    <property type="term" value="F:endonuclease activity"/>
    <property type="evidence" value="ECO:0007669"/>
    <property type="project" value="InterPro"/>
</dbReference>
<dbReference type="GO" id="GO:0008270">
    <property type="term" value="F:zinc ion binding"/>
    <property type="evidence" value="ECO:0007669"/>
    <property type="project" value="InterPro"/>
</dbReference>
<organism evidence="2 3">
    <name type="scientific">Geomonas paludis</name>
    <dbReference type="NCBI Taxonomy" id="2740185"/>
    <lineage>
        <taxon>Bacteria</taxon>
        <taxon>Pseudomonadati</taxon>
        <taxon>Thermodesulfobacteriota</taxon>
        <taxon>Desulfuromonadia</taxon>
        <taxon>Geobacterales</taxon>
        <taxon>Geobacteraceae</taxon>
        <taxon>Geomonas</taxon>
    </lineage>
</organism>
<dbReference type="InterPro" id="IPR002740">
    <property type="entry name" value="EVE_domain"/>
</dbReference>
<dbReference type="InterPro" id="IPR003615">
    <property type="entry name" value="HNH_nuc"/>
</dbReference>
<dbReference type="Pfam" id="PF01878">
    <property type="entry name" value="EVE"/>
    <property type="match status" value="1"/>
</dbReference>
<dbReference type="InterPro" id="IPR002711">
    <property type="entry name" value="HNH"/>
</dbReference>
<evidence type="ECO:0000313" key="2">
    <source>
        <dbReference type="EMBL" id="GFO63652.1"/>
    </source>
</evidence>
<dbReference type="GO" id="GO:0003676">
    <property type="term" value="F:nucleic acid binding"/>
    <property type="evidence" value="ECO:0007669"/>
    <property type="project" value="InterPro"/>
</dbReference>
<evidence type="ECO:0000313" key="3">
    <source>
        <dbReference type="Proteomes" id="UP000568888"/>
    </source>
</evidence>
<reference evidence="3" key="1">
    <citation type="submission" date="2020-06" db="EMBL/GenBank/DDBJ databases">
        <title>Draft genomic sequecing of Geomonas sp. Red736.</title>
        <authorList>
            <person name="Itoh H."/>
            <person name="Xu Z.X."/>
            <person name="Ushijima N."/>
            <person name="Masuda Y."/>
            <person name="Shiratori Y."/>
            <person name="Senoo K."/>
        </authorList>
    </citation>
    <scope>NUCLEOTIDE SEQUENCE [LARGE SCALE GENOMIC DNA]</scope>
    <source>
        <strain evidence="3">Red736</strain>
    </source>
</reference>
<dbReference type="SUPFAM" id="SSF88697">
    <property type="entry name" value="PUA domain-like"/>
    <property type="match status" value="1"/>
</dbReference>
<protein>
    <recommendedName>
        <fullName evidence="1">HNH nuclease domain-containing protein</fullName>
    </recommendedName>
</protein>
<sequence>MPWIFQGNPKDFDIDGYLSAFSRVAWTIRQGHFKNDIAVGDRVFFWRSKGGKKGPYGIVAIGNIASTPVIMPDHPEALPYWVTKPEEDVALRCWIDIDHCAISKGTLLSTEHIRGDELLSNLRILRLSQNTNYFISDEEGNRLLTLYNQLTREDRLIASYSWTIEGRSRASKVLDKSAFLHHGSGIPKDVRSFFLDRELEPGDRVDLMLLADGKAYPAHIAMESQQTARTRLFWDSSFVSLLHKSFPNHLKQYQQDQLPPHRVVMCMERRSNSRSYDVTFGAELPESLVVQDIEAEIMEDAGPRGEGGVKQYYGKRYERDAPNRRRAIEHHGLTCKVCGFNFEKVYGERGSGFVEVHHVKPISTLKGKQQVDPKTDLVTLCSNCHKMIHRRPNKILTVAELKKLLSLPTPA</sequence>
<proteinExistence type="predicted"/>
<accession>A0A6V8MUB7</accession>
<dbReference type="RefSeq" id="WP_183346494.1">
    <property type="nucleotide sequence ID" value="NZ_BLXY01000002.1"/>
</dbReference>
<dbReference type="Proteomes" id="UP000568888">
    <property type="component" value="Unassembled WGS sequence"/>
</dbReference>
<dbReference type="SMART" id="SM00507">
    <property type="entry name" value="HNHc"/>
    <property type="match status" value="1"/>
</dbReference>
<comment type="caution">
    <text evidence="2">The sequence shown here is derived from an EMBL/GenBank/DDBJ whole genome shotgun (WGS) entry which is preliminary data.</text>
</comment>
<name>A0A6V8MUB7_9BACT</name>
<dbReference type="InterPro" id="IPR015947">
    <property type="entry name" value="PUA-like_sf"/>
</dbReference>
<dbReference type="EMBL" id="BLXY01000002">
    <property type="protein sequence ID" value="GFO63652.1"/>
    <property type="molecule type" value="Genomic_DNA"/>
</dbReference>